<reference evidence="1" key="1">
    <citation type="submission" date="2018-02" db="EMBL/GenBank/DDBJ databases">
        <title>Rhizophora mucronata_Transcriptome.</title>
        <authorList>
            <person name="Meera S.P."/>
            <person name="Sreeshan A."/>
            <person name="Augustine A."/>
        </authorList>
    </citation>
    <scope>NUCLEOTIDE SEQUENCE</scope>
    <source>
        <tissue evidence="1">Leaf</tissue>
    </source>
</reference>
<dbReference type="AlphaFoldDB" id="A0A2P2MXB0"/>
<name>A0A2P2MXB0_RHIMU</name>
<sequence length="58" mass="6638">MAMPYGLATSLFSLLTSRYSCLIHFLRPILLSYEFGLIYSFGFKICSIRCGLKSYCLK</sequence>
<organism evidence="1">
    <name type="scientific">Rhizophora mucronata</name>
    <name type="common">Asiatic mangrove</name>
    <dbReference type="NCBI Taxonomy" id="61149"/>
    <lineage>
        <taxon>Eukaryota</taxon>
        <taxon>Viridiplantae</taxon>
        <taxon>Streptophyta</taxon>
        <taxon>Embryophyta</taxon>
        <taxon>Tracheophyta</taxon>
        <taxon>Spermatophyta</taxon>
        <taxon>Magnoliopsida</taxon>
        <taxon>eudicotyledons</taxon>
        <taxon>Gunneridae</taxon>
        <taxon>Pentapetalae</taxon>
        <taxon>rosids</taxon>
        <taxon>fabids</taxon>
        <taxon>Malpighiales</taxon>
        <taxon>Rhizophoraceae</taxon>
        <taxon>Rhizophora</taxon>
    </lineage>
</organism>
<dbReference type="EMBL" id="GGEC01054364">
    <property type="protein sequence ID" value="MBX34848.1"/>
    <property type="molecule type" value="Transcribed_RNA"/>
</dbReference>
<accession>A0A2P2MXB0</accession>
<protein>
    <submittedName>
        <fullName evidence="1">Uncharacterized protein</fullName>
    </submittedName>
</protein>
<proteinExistence type="predicted"/>
<evidence type="ECO:0000313" key="1">
    <source>
        <dbReference type="EMBL" id="MBX34848.1"/>
    </source>
</evidence>